<name>A0AAU6Q6D4_9DEIO</name>
<dbReference type="Gene3D" id="3.90.1510.10">
    <property type="entry name" value="Glycerate kinase, domain 2"/>
    <property type="match status" value="1"/>
</dbReference>
<keyword evidence="3 4" id="KW-0418">Kinase</keyword>
<evidence type="ECO:0000256" key="2">
    <source>
        <dbReference type="ARBA" id="ARBA00022679"/>
    </source>
</evidence>
<sequence length="394" mass="40290">MPPQLPRMLVAPDSFKGSLSAPEVAAAIAQGIRQALPDGAYIAQVPMADGGEGTLDTLTAAGDFEQRRCPAHDPLGRPVTARYAVSRAQNRAVVELADASGLTRLTEAERDPLRASTGGTGEVIRQALTDLRPGGEVLLCLGGSATNDAGAGLLSALGVRFLDEAGQLLPPGGLALGHLHQLDLSGLLPQARQTRFRVACDVTHPLTGPEGASAVFGPQKGASAEDVRLLDAALKHFAGVVSAQLGQDVREIPGAGAAGGTAAGVLAVLGARLEPGAALVAEASGLNRRVAEEHWHLVWTGEGRLDHQSRHGKVVSAVAGLARQHGIPVVALAGAVEPGAAESVPGLTAAFAIAPGPLDLNESRARTAELLTLQAAQVTRLWWAVGGVQPIQST</sequence>
<reference evidence="5" key="1">
    <citation type="submission" date="2024-03" db="EMBL/GenBank/DDBJ databases">
        <title>Deinococcus weizhi sp. nov., isolated from human skin.</title>
        <authorList>
            <person name="Wei Z."/>
            <person name="Tian F."/>
            <person name="Yang C."/>
            <person name="Xin L.T."/>
            <person name="Wen Z.J."/>
            <person name="Lan K.C."/>
            <person name="Yu L."/>
            <person name="Zhe W."/>
            <person name="Dan F.D."/>
            <person name="Jun W."/>
            <person name="Rui Z."/>
            <person name="Yong X.J."/>
            <person name="Ting Y."/>
            <person name="Wei X."/>
            <person name="Xu Z.G."/>
            <person name="Xin Z."/>
            <person name="Dong F.G."/>
            <person name="Ni X.M."/>
            <person name="Zheng M.G."/>
            <person name="Chun Y."/>
            <person name="Qian W.X."/>
        </authorList>
    </citation>
    <scope>NUCLEOTIDE SEQUENCE</scope>
    <source>
        <strain evidence="5">VB142</strain>
    </source>
</reference>
<dbReference type="AlphaFoldDB" id="A0AAU6Q6D4"/>
<organism evidence="5">
    <name type="scientific">Deinococcus sp. VB142</name>
    <dbReference type="NCBI Taxonomy" id="3112952"/>
    <lineage>
        <taxon>Bacteria</taxon>
        <taxon>Thermotogati</taxon>
        <taxon>Deinococcota</taxon>
        <taxon>Deinococci</taxon>
        <taxon>Deinococcales</taxon>
        <taxon>Deinococcaceae</taxon>
        <taxon>Deinococcus</taxon>
    </lineage>
</organism>
<dbReference type="InterPro" id="IPR018193">
    <property type="entry name" value="Glyc_kinase_flavodox-like_fold"/>
</dbReference>
<keyword evidence="2 4" id="KW-0808">Transferase</keyword>
<evidence type="ECO:0000256" key="1">
    <source>
        <dbReference type="ARBA" id="ARBA00006284"/>
    </source>
</evidence>
<dbReference type="SUPFAM" id="SSF110738">
    <property type="entry name" value="Glycerate kinase I"/>
    <property type="match status" value="1"/>
</dbReference>
<protein>
    <submittedName>
        <fullName evidence="5">Glycerate kinase</fullName>
        <ecNumber evidence="5">2.7.1.31</ecNumber>
    </submittedName>
</protein>
<dbReference type="EMBL" id="CP149783">
    <property type="protein sequence ID" value="WYF46170.1"/>
    <property type="molecule type" value="Genomic_DNA"/>
</dbReference>
<accession>A0AAU6Q6D4</accession>
<comment type="similarity">
    <text evidence="1 4">Belongs to the glycerate kinase type-1 family.</text>
</comment>
<dbReference type="EC" id="2.7.1.31" evidence="5"/>
<dbReference type="NCBIfam" id="TIGR00045">
    <property type="entry name" value="glycerate kinase"/>
    <property type="match status" value="1"/>
</dbReference>
<evidence type="ECO:0000256" key="4">
    <source>
        <dbReference type="PIRNR" id="PIRNR006078"/>
    </source>
</evidence>
<dbReference type="InterPro" id="IPR004381">
    <property type="entry name" value="Glycerate_kinase"/>
</dbReference>
<dbReference type="Gene3D" id="3.40.50.10350">
    <property type="entry name" value="Glycerate kinase, domain 1"/>
    <property type="match status" value="1"/>
</dbReference>
<dbReference type="PANTHER" id="PTHR21599">
    <property type="entry name" value="GLYCERATE KINASE"/>
    <property type="match status" value="1"/>
</dbReference>
<evidence type="ECO:0000313" key="5">
    <source>
        <dbReference type="EMBL" id="WYF46170.1"/>
    </source>
</evidence>
<dbReference type="InterPro" id="IPR018197">
    <property type="entry name" value="Glycerate_kinase_RE-like"/>
</dbReference>
<dbReference type="Pfam" id="PF02595">
    <property type="entry name" value="Gly_kinase"/>
    <property type="match status" value="1"/>
</dbReference>
<gene>
    <name evidence="5" type="ORF">WDJ50_17280</name>
</gene>
<dbReference type="PIRSF" id="PIRSF006078">
    <property type="entry name" value="GlxK"/>
    <property type="match status" value="1"/>
</dbReference>
<dbReference type="GO" id="GO:0008887">
    <property type="term" value="F:glycerate kinase activity"/>
    <property type="evidence" value="ECO:0007669"/>
    <property type="project" value="UniProtKB-UniRule"/>
</dbReference>
<dbReference type="PANTHER" id="PTHR21599:SF0">
    <property type="entry name" value="GLYCERATE KINASE"/>
    <property type="match status" value="1"/>
</dbReference>
<dbReference type="RefSeq" id="WP_339097620.1">
    <property type="nucleotide sequence ID" value="NZ_CP149783.1"/>
</dbReference>
<dbReference type="InterPro" id="IPR036129">
    <property type="entry name" value="Glycerate_kinase_sf"/>
</dbReference>
<dbReference type="GO" id="GO:0031388">
    <property type="term" value="P:organic acid phosphorylation"/>
    <property type="evidence" value="ECO:0007669"/>
    <property type="project" value="UniProtKB-UniRule"/>
</dbReference>
<evidence type="ECO:0000256" key="3">
    <source>
        <dbReference type="ARBA" id="ARBA00022777"/>
    </source>
</evidence>
<proteinExistence type="inferred from homology"/>